<name>A0A9Q1IP32_SYNKA</name>
<dbReference type="EMBL" id="JAINUF010000011">
    <property type="protein sequence ID" value="KAJ8346840.1"/>
    <property type="molecule type" value="Genomic_DNA"/>
</dbReference>
<gene>
    <name evidence="1" type="ORF">SKAU_G00282410</name>
</gene>
<evidence type="ECO:0000313" key="1">
    <source>
        <dbReference type="EMBL" id="KAJ8346840.1"/>
    </source>
</evidence>
<dbReference type="OrthoDB" id="10067927at2759"/>
<comment type="caution">
    <text evidence="1">The sequence shown here is derived from an EMBL/GenBank/DDBJ whole genome shotgun (WGS) entry which is preliminary data.</text>
</comment>
<reference evidence="1" key="1">
    <citation type="journal article" date="2023" name="Science">
        <title>Genome structures resolve the early diversification of teleost fishes.</title>
        <authorList>
            <person name="Parey E."/>
            <person name="Louis A."/>
            <person name="Montfort J."/>
            <person name="Bouchez O."/>
            <person name="Roques C."/>
            <person name="Iampietro C."/>
            <person name="Lluch J."/>
            <person name="Castinel A."/>
            <person name="Donnadieu C."/>
            <person name="Desvignes T."/>
            <person name="Floi Bucao C."/>
            <person name="Jouanno E."/>
            <person name="Wen M."/>
            <person name="Mejri S."/>
            <person name="Dirks R."/>
            <person name="Jansen H."/>
            <person name="Henkel C."/>
            <person name="Chen W.J."/>
            <person name="Zahm M."/>
            <person name="Cabau C."/>
            <person name="Klopp C."/>
            <person name="Thompson A.W."/>
            <person name="Robinson-Rechavi M."/>
            <person name="Braasch I."/>
            <person name="Lecointre G."/>
            <person name="Bobe J."/>
            <person name="Postlethwait J.H."/>
            <person name="Berthelot C."/>
            <person name="Roest Crollius H."/>
            <person name="Guiguen Y."/>
        </authorList>
    </citation>
    <scope>NUCLEOTIDE SEQUENCE</scope>
    <source>
        <strain evidence="1">WJC10195</strain>
    </source>
</reference>
<dbReference type="Proteomes" id="UP001152622">
    <property type="component" value="Chromosome 11"/>
</dbReference>
<protein>
    <submittedName>
        <fullName evidence="1">Uncharacterized protein</fullName>
    </submittedName>
</protein>
<dbReference type="AlphaFoldDB" id="A0A9Q1IP32"/>
<proteinExistence type="predicted"/>
<sequence>MCLLGERQRQNTGLLWKELEERWSEQEPGREGEDNTLLWDQFLLCDGPLKQELQQQVHRQTSLTFRQQTLEPPACPEVDLEQWKEEVKQELCQELQDQLTARGRTLVTELRQQCAPGPIAPLPPGGTEAQGAVFNQRYAPLSKLHSFSYQWDERGRPICCNPRLW</sequence>
<evidence type="ECO:0000313" key="2">
    <source>
        <dbReference type="Proteomes" id="UP001152622"/>
    </source>
</evidence>
<keyword evidence="2" id="KW-1185">Reference proteome</keyword>
<organism evidence="1 2">
    <name type="scientific">Synaphobranchus kaupii</name>
    <name type="common">Kaup's arrowtooth eel</name>
    <dbReference type="NCBI Taxonomy" id="118154"/>
    <lineage>
        <taxon>Eukaryota</taxon>
        <taxon>Metazoa</taxon>
        <taxon>Chordata</taxon>
        <taxon>Craniata</taxon>
        <taxon>Vertebrata</taxon>
        <taxon>Euteleostomi</taxon>
        <taxon>Actinopterygii</taxon>
        <taxon>Neopterygii</taxon>
        <taxon>Teleostei</taxon>
        <taxon>Anguilliformes</taxon>
        <taxon>Synaphobranchidae</taxon>
        <taxon>Synaphobranchus</taxon>
    </lineage>
</organism>
<accession>A0A9Q1IP32</accession>